<protein>
    <recommendedName>
        <fullName evidence="1">peptidyl-tRNA hydrolase</fullName>
        <ecNumber evidence="1">3.1.1.29</ecNumber>
    </recommendedName>
</protein>
<dbReference type="OrthoDB" id="1733656at2759"/>
<dbReference type="NCBIfam" id="TIGR00283">
    <property type="entry name" value="arch_pth2"/>
    <property type="match status" value="1"/>
</dbReference>
<keyword evidence="6" id="KW-1185">Reference proteome</keyword>
<dbReference type="InterPro" id="IPR023476">
    <property type="entry name" value="Pep_tRNA_hydro_II_dom_sf"/>
</dbReference>
<dbReference type="FunFam" id="3.40.1490.10:FF:000001">
    <property type="entry name" value="Peptidyl-tRNA hydrolase 2"/>
    <property type="match status" value="1"/>
</dbReference>
<dbReference type="RefSeq" id="XP_013902570.1">
    <property type="nucleotide sequence ID" value="XM_014047116.1"/>
</dbReference>
<accession>A0A0D2NE91</accession>
<evidence type="ECO:0000256" key="4">
    <source>
        <dbReference type="ARBA" id="ARBA00048707"/>
    </source>
</evidence>
<evidence type="ECO:0000256" key="1">
    <source>
        <dbReference type="ARBA" id="ARBA00013260"/>
    </source>
</evidence>
<name>A0A0D2NE91_9CHLO</name>
<reference evidence="5 6" key="1">
    <citation type="journal article" date="2013" name="BMC Genomics">
        <title>Reconstruction of the lipid metabolism for the microalga Monoraphidium neglectum from its genome sequence reveals characteristics suitable for biofuel production.</title>
        <authorList>
            <person name="Bogen C."/>
            <person name="Al-Dilaimi A."/>
            <person name="Albersmeier A."/>
            <person name="Wichmann J."/>
            <person name="Grundmann M."/>
            <person name="Rupp O."/>
            <person name="Lauersen K.J."/>
            <person name="Blifernez-Klassen O."/>
            <person name="Kalinowski J."/>
            <person name="Goesmann A."/>
            <person name="Mussgnug J.H."/>
            <person name="Kruse O."/>
        </authorList>
    </citation>
    <scope>NUCLEOTIDE SEQUENCE [LARGE SCALE GENOMIC DNA]</scope>
    <source>
        <strain evidence="5 6">SAG 48.87</strain>
    </source>
</reference>
<dbReference type="EC" id="3.1.1.29" evidence="1"/>
<evidence type="ECO:0000256" key="2">
    <source>
        <dbReference type="ARBA" id="ARBA00022801"/>
    </source>
</evidence>
<dbReference type="AlphaFoldDB" id="A0A0D2NE91"/>
<dbReference type="KEGG" id="mng:MNEG_4404"/>
<proteinExistence type="inferred from homology"/>
<evidence type="ECO:0000256" key="3">
    <source>
        <dbReference type="ARBA" id="ARBA00038050"/>
    </source>
</evidence>
<dbReference type="SUPFAM" id="SSF102462">
    <property type="entry name" value="Peptidyl-tRNA hydrolase II"/>
    <property type="match status" value="1"/>
</dbReference>
<dbReference type="Pfam" id="PF01981">
    <property type="entry name" value="PTH2"/>
    <property type="match status" value="1"/>
</dbReference>
<sequence>MGKGKIGAQCAHAAVGILGRYRGRHEAVFRQWEASGQPKIALKVKDEEAMADLAERAQQCGLMCYIVRDAGRTQIAAGSQTVLAIGPAPKSRVDQVTGHLPLM</sequence>
<dbReference type="Proteomes" id="UP000054498">
    <property type="component" value="Unassembled WGS sequence"/>
</dbReference>
<gene>
    <name evidence="5" type="ORF">MNEG_4404</name>
</gene>
<keyword evidence="2 5" id="KW-0378">Hydrolase</keyword>
<evidence type="ECO:0000313" key="6">
    <source>
        <dbReference type="Proteomes" id="UP000054498"/>
    </source>
</evidence>
<dbReference type="GeneID" id="25737281"/>
<dbReference type="PANTHER" id="PTHR12649:SF11">
    <property type="entry name" value="PEPTIDYL-TRNA HYDROLASE 2, MITOCHONDRIAL"/>
    <property type="match status" value="1"/>
</dbReference>
<dbReference type="EMBL" id="KK100829">
    <property type="protein sequence ID" value="KIZ03551.1"/>
    <property type="molecule type" value="Genomic_DNA"/>
</dbReference>
<dbReference type="Gene3D" id="3.40.1490.10">
    <property type="entry name" value="Bit1"/>
    <property type="match status" value="1"/>
</dbReference>
<dbReference type="InterPro" id="IPR002833">
    <property type="entry name" value="PTH2"/>
</dbReference>
<dbReference type="STRING" id="145388.A0A0D2NE91"/>
<comment type="catalytic activity">
    <reaction evidence="4">
        <text>an N-acyl-L-alpha-aminoacyl-tRNA + H2O = an N-acyl-L-amino acid + a tRNA + H(+)</text>
        <dbReference type="Rhea" id="RHEA:54448"/>
        <dbReference type="Rhea" id="RHEA-COMP:10123"/>
        <dbReference type="Rhea" id="RHEA-COMP:13883"/>
        <dbReference type="ChEBI" id="CHEBI:15377"/>
        <dbReference type="ChEBI" id="CHEBI:15378"/>
        <dbReference type="ChEBI" id="CHEBI:59874"/>
        <dbReference type="ChEBI" id="CHEBI:78442"/>
        <dbReference type="ChEBI" id="CHEBI:138191"/>
        <dbReference type="EC" id="3.1.1.29"/>
    </reaction>
</comment>
<dbReference type="GO" id="GO:0004045">
    <property type="term" value="F:peptidyl-tRNA hydrolase activity"/>
    <property type="evidence" value="ECO:0007669"/>
    <property type="project" value="UniProtKB-EC"/>
</dbReference>
<comment type="similarity">
    <text evidence="3">Belongs to the PTH2 family.</text>
</comment>
<organism evidence="5 6">
    <name type="scientific">Monoraphidium neglectum</name>
    <dbReference type="NCBI Taxonomy" id="145388"/>
    <lineage>
        <taxon>Eukaryota</taxon>
        <taxon>Viridiplantae</taxon>
        <taxon>Chlorophyta</taxon>
        <taxon>core chlorophytes</taxon>
        <taxon>Chlorophyceae</taxon>
        <taxon>CS clade</taxon>
        <taxon>Sphaeropleales</taxon>
        <taxon>Selenastraceae</taxon>
        <taxon>Monoraphidium</taxon>
    </lineage>
</organism>
<dbReference type="PANTHER" id="PTHR12649">
    <property type="entry name" value="PEPTIDYL-TRNA HYDROLASE 2"/>
    <property type="match status" value="1"/>
</dbReference>
<evidence type="ECO:0000313" key="5">
    <source>
        <dbReference type="EMBL" id="KIZ03551.1"/>
    </source>
</evidence>
<dbReference type="GO" id="GO:0005829">
    <property type="term" value="C:cytosol"/>
    <property type="evidence" value="ECO:0007669"/>
    <property type="project" value="TreeGrafter"/>
</dbReference>